<dbReference type="EMBL" id="WVUD01000031">
    <property type="protein sequence ID" value="MYL84404.1"/>
    <property type="molecule type" value="Genomic_DNA"/>
</dbReference>
<feature type="binding site" evidence="9">
    <location>
        <position position="48"/>
    </location>
    <ligand>
        <name>NADPH</name>
        <dbReference type="ChEBI" id="CHEBI:57783"/>
    </ligand>
</feature>
<feature type="binding site" evidence="9">
    <location>
        <position position="216"/>
    </location>
    <ligand>
        <name>1-deoxy-D-xylulose 5-phosphate</name>
        <dbReference type="ChEBI" id="CHEBI:57792"/>
    </ligand>
</feature>
<protein>
    <recommendedName>
        <fullName evidence="9">1-deoxy-D-xylulose 5-phosphate reductoisomerase</fullName>
        <shortName evidence="9">DXP reductoisomerase</shortName>
        <ecNumber evidence="9">1.1.1.267</ecNumber>
    </recommendedName>
    <alternativeName>
        <fullName evidence="9">1-deoxyxylulose-5-phosphate reductoisomerase</fullName>
    </alternativeName>
    <alternativeName>
        <fullName evidence="9">2-C-methyl-D-erythritol 4-phosphate synthase</fullName>
    </alternativeName>
</protein>
<dbReference type="PANTHER" id="PTHR30525:SF0">
    <property type="entry name" value="1-DEOXY-D-XYLULOSE 5-PHOSPHATE REDUCTOISOMERASE, CHLOROPLASTIC"/>
    <property type="match status" value="1"/>
</dbReference>
<organism evidence="13 14">
    <name type="scientific">Solidesulfovibrio aerotolerans</name>
    <dbReference type="NCBI Taxonomy" id="295255"/>
    <lineage>
        <taxon>Bacteria</taxon>
        <taxon>Pseudomonadati</taxon>
        <taxon>Thermodesulfobacteriota</taxon>
        <taxon>Desulfovibrionia</taxon>
        <taxon>Desulfovibrionales</taxon>
        <taxon>Desulfovibrionaceae</taxon>
        <taxon>Solidesulfovibrio</taxon>
    </lineage>
</organism>
<keyword evidence="5 9" id="KW-0560">Oxidoreductase</keyword>
<evidence type="ECO:0000256" key="7">
    <source>
        <dbReference type="ARBA" id="ARBA00023229"/>
    </source>
</evidence>
<feature type="binding site" evidence="9">
    <location>
        <position position="258"/>
    </location>
    <ligand>
        <name>1-deoxy-D-xylulose 5-phosphate</name>
        <dbReference type="ChEBI" id="CHEBI:57792"/>
    </ligand>
</feature>
<dbReference type="UniPathway" id="UPA00056">
    <property type="reaction ID" value="UER00092"/>
</dbReference>
<feature type="binding site" evidence="9">
    <location>
        <position position="163"/>
    </location>
    <ligand>
        <name>NADPH</name>
        <dbReference type="ChEBI" id="CHEBI:57783"/>
    </ligand>
</feature>
<evidence type="ECO:0000259" key="11">
    <source>
        <dbReference type="Pfam" id="PF08436"/>
    </source>
</evidence>
<feature type="binding site" evidence="9">
    <location>
        <position position="188"/>
    </location>
    <ligand>
        <name>1-deoxy-D-xylulose 5-phosphate</name>
        <dbReference type="ChEBI" id="CHEBI:57792"/>
    </ligand>
</feature>
<feature type="binding site" evidence="9">
    <location>
        <position position="239"/>
    </location>
    <ligand>
        <name>1-deoxy-D-xylulose 5-phosphate</name>
        <dbReference type="ChEBI" id="CHEBI:57792"/>
    </ligand>
</feature>
<evidence type="ECO:0000313" key="13">
    <source>
        <dbReference type="EMBL" id="MYL84404.1"/>
    </source>
</evidence>
<keyword evidence="7 9" id="KW-0414">Isoprene biosynthesis</keyword>
<evidence type="ECO:0000256" key="4">
    <source>
        <dbReference type="ARBA" id="ARBA00022857"/>
    </source>
</evidence>
<feature type="binding site" evidence="9">
    <location>
        <position position="252"/>
    </location>
    <ligand>
        <name>1-deoxy-D-xylulose 5-phosphate</name>
        <dbReference type="ChEBI" id="CHEBI:57792"/>
    </ligand>
</feature>
<feature type="binding site" evidence="9">
    <location>
        <position position="261"/>
    </location>
    <ligand>
        <name>Mn(2+)</name>
        <dbReference type="ChEBI" id="CHEBI:29035"/>
    </ligand>
</feature>
<keyword evidence="4 9" id="KW-0521">NADP</keyword>
<dbReference type="RefSeq" id="WP_160962402.1">
    <property type="nucleotide sequence ID" value="NZ_WVUD01000031.1"/>
</dbReference>
<keyword evidence="6 9" id="KW-0464">Manganese</keyword>
<sequence length="426" mass="43811">MTPISADHPATPANVPGLPGAGYISSLTVPDGGPASGRPRRLAVLGATGSIGVSTLNVAAQHPDQYQVVALAGATNVTRLAGQAAAFRPPLLAVLTEEHAAALAGLLPAGYHPEILVGPAGYAVLAALPEVDLVVSAIVGAAGLVPTLAAVAAGKIVALANKESLVLAGDLIRAAAARSGAVILPVDSEHNALFQALGGVDLPDLPLVERLVLTASGGPFRAASRQSLESVTPQMALNHPNWSMGPKISVDSATLMNKGLEVIEACRLYGLPVSQVEVVVHPQSIVHSLAQLHDGSLLAHLGPPDMRVAIAYCLGYPRRLSLDVPRVDLVKLASLTFEAPREDDFPCLGLARQALDCGPSHTVALNAANEVAVDLFLKGRLRFLGIAAAIAATLDAHAGEPLADAAAVMDLDVRVRQEVADWVMAR</sequence>
<dbReference type="GO" id="GO:0051484">
    <property type="term" value="P:isopentenyl diphosphate biosynthetic process, methylerythritol 4-phosphate pathway involved in terpenoid biosynthetic process"/>
    <property type="evidence" value="ECO:0007669"/>
    <property type="project" value="TreeGrafter"/>
</dbReference>
<dbReference type="InterPro" id="IPR026877">
    <property type="entry name" value="DXPR_C"/>
</dbReference>
<dbReference type="SUPFAM" id="SSF55347">
    <property type="entry name" value="Glyceraldehyde-3-phosphate dehydrogenase-like, C-terminal domain"/>
    <property type="match status" value="1"/>
</dbReference>
<keyword evidence="3 9" id="KW-0479">Metal-binding</keyword>
<comment type="catalytic activity">
    <reaction evidence="8">
        <text>2-C-methyl-D-erythritol 4-phosphate + NADP(+) = 1-deoxy-D-xylulose 5-phosphate + NADPH + H(+)</text>
        <dbReference type="Rhea" id="RHEA:13717"/>
        <dbReference type="ChEBI" id="CHEBI:15378"/>
        <dbReference type="ChEBI" id="CHEBI:57783"/>
        <dbReference type="ChEBI" id="CHEBI:57792"/>
        <dbReference type="ChEBI" id="CHEBI:58262"/>
        <dbReference type="ChEBI" id="CHEBI:58349"/>
        <dbReference type="EC" id="1.1.1.267"/>
    </reaction>
    <physiologicalReaction direction="right-to-left" evidence="8">
        <dbReference type="Rhea" id="RHEA:13719"/>
    </physiologicalReaction>
</comment>
<dbReference type="GO" id="GO:0030604">
    <property type="term" value="F:1-deoxy-D-xylulose-5-phosphate reductoisomerase activity"/>
    <property type="evidence" value="ECO:0007669"/>
    <property type="project" value="UniProtKB-UniRule"/>
</dbReference>
<name>A0A7C9IN22_9BACT</name>
<evidence type="ECO:0000259" key="10">
    <source>
        <dbReference type="Pfam" id="PF02670"/>
    </source>
</evidence>
<feature type="binding site" evidence="9">
    <location>
        <position position="50"/>
    </location>
    <ligand>
        <name>NADPH</name>
        <dbReference type="ChEBI" id="CHEBI:57783"/>
    </ligand>
</feature>
<comment type="caution">
    <text evidence="13">The sequence shown here is derived from an EMBL/GenBank/DDBJ whole genome shotgun (WGS) entry which is preliminary data.</text>
</comment>
<dbReference type="SUPFAM" id="SSF51735">
    <property type="entry name" value="NAD(P)-binding Rossmann-fold domains"/>
    <property type="match status" value="1"/>
</dbReference>
<dbReference type="Pfam" id="PF13288">
    <property type="entry name" value="DXPR_C"/>
    <property type="match status" value="1"/>
</dbReference>
<feature type="binding site" evidence="9">
    <location>
        <position position="187"/>
    </location>
    <ligand>
        <name>Mn(2+)</name>
        <dbReference type="ChEBI" id="CHEBI:29035"/>
    </ligand>
</feature>
<feature type="binding site" evidence="9">
    <location>
        <position position="74"/>
    </location>
    <ligand>
        <name>NADPH</name>
        <dbReference type="ChEBI" id="CHEBI:57783"/>
    </ligand>
</feature>
<dbReference type="InterPro" id="IPR003821">
    <property type="entry name" value="DXP_reductoisomerase"/>
</dbReference>
<keyword evidence="14" id="KW-1185">Reference proteome</keyword>
<comment type="caution">
    <text evidence="9">Lacks conserved residue(s) required for the propagation of feature annotation.</text>
</comment>
<feature type="binding site" evidence="9">
    <location>
        <position position="162"/>
    </location>
    <ligand>
        <name>1-deoxy-D-xylulose 5-phosphate</name>
        <dbReference type="ChEBI" id="CHEBI:57792"/>
    </ligand>
</feature>
<dbReference type="Gene3D" id="3.40.50.720">
    <property type="entry name" value="NAD(P)-binding Rossmann-like Domain"/>
    <property type="match status" value="1"/>
</dbReference>
<dbReference type="FunFam" id="3.40.50.720:FF:000045">
    <property type="entry name" value="1-deoxy-D-xylulose 5-phosphate reductoisomerase"/>
    <property type="match status" value="1"/>
</dbReference>
<evidence type="ECO:0000256" key="8">
    <source>
        <dbReference type="ARBA" id="ARBA00048543"/>
    </source>
</evidence>
<dbReference type="PIRSF" id="PIRSF006205">
    <property type="entry name" value="Dxp_reductismrs"/>
    <property type="match status" value="1"/>
</dbReference>
<comment type="similarity">
    <text evidence="2 9">Belongs to the DXR family.</text>
</comment>
<keyword evidence="13" id="KW-0413">Isomerase</keyword>
<dbReference type="EC" id="1.1.1.267" evidence="9"/>
<dbReference type="GO" id="GO:0030145">
    <property type="term" value="F:manganese ion binding"/>
    <property type="evidence" value="ECO:0007669"/>
    <property type="project" value="TreeGrafter"/>
</dbReference>
<dbReference type="OrthoDB" id="9806546at2"/>
<evidence type="ECO:0000256" key="6">
    <source>
        <dbReference type="ARBA" id="ARBA00023211"/>
    </source>
</evidence>
<dbReference type="HAMAP" id="MF_00183">
    <property type="entry name" value="DXP_reductoisom"/>
    <property type="match status" value="1"/>
</dbReference>
<dbReference type="Pfam" id="PF02670">
    <property type="entry name" value="DXP_reductoisom"/>
    <property type="match status" value="1"/>
</dbReference>
<comment type="pathway">
    <text evidence="1 9">Isoprenoid biosynthesis; isopentenyl diphosphate biosynthesis via DXP pathway; isopentenyl diphosphate from 1-deoxy-D-xylulose 5-phosphate: step 1/6.</text>
</comment>
<proteinExistence type="inferred from homology"/>
<feature type="binding site" evidence="9">
    <location>
        <position position="76"/>
    </location>
    <ligand>
        <name>NADPH</name>
        <dbReference type="ChEBI" id="CHEBI:57783"/>
    </ligand>
</feature>
<feature type="binding site" evidence="9">
    <location>
        <position position="245"/>
    </location>
    <ligand>
        <name>NADPH</name>
        <dbReference type="ChEBI" id="CHEBI:57783"/>
    </ligand>
</feature>
<comment type="function">
    <text evidence="9">Catalyzes the NADPH-dependent rearrangement and reduction of 1-deoxy-D-xylulose-5-phosphate (DXP) to 2-C-methyl-D-erythritol 4-phosphate (MEP).</text>
</comment>
<feature type="domain" description="1-deoxy-D-xylulose 5-phosphate reductoisomerase C-terminal" evidence="11">
    <location>
        <begin position="183"/>
        <end position="269"/>
    </location>
</feature>
<dbReference type="InterPro" id="IPR013644">
    <property type="entry name" value="DXP_reductoisomerase_C"/>
</dbReference>
<keyword evidence="9" id="KW-0460">Magnesium</keyword>
<feature type="binding site" evidence="9">
    <location>
        <position position="161"/>
    </location>
    <ligand>
        <name>NADPH</name>
        <dbReference type="ChEBI" id="CHEBI:57783"/>
    </ligand>
</feature>
<evidence type="ECO:0000256" key="5">
    <source>
        <dbReference type="ARBA" id="ARBA00023002"/>
    </source>
</evidence>
<dbReference type="InterPro" id="IPR036169">
    <property type="entry name" value="DXPR_C_sf"/>
</dbReference>
<dbReference type="SUPFAM" id="SSF69055">
    <property type="entry name" value="1-deoxy-D-xylulose-5-phosphate reductoisomerase, C-terminal domain"/>
    <property type="match status" value="1"/>
</dbReference>
<feature type="domain" description="1-deoxy-D-xylulose 5-phosphate reductoisomerase N-terminal" evidence="10">
    <location>
        <begin position="42"/>
        <end position="169"/>
    </location>
</feature>
<feature type="binding site" evidence="9">
    <location>
        <position position="51"/>
    </location>
    <ligand>
        <name>NADPH</name>
        <dbReference type="ChEBI" id="CHEBI:57783"/>
    </ligand>
</feature>
<dbReference type="PANTHER" id="PTHR30525">
    <property type="entry name" value="1-DEOXY-D-XYLULOSE 5-PHOSPHATE REDUCTOISOMERASE"/>
    <property type="match status" value="1"/>
</dbReference>
<evidence type="ECO:0000256" key="2">
    <source>
        <dbReference type="ARBA" id="ARBA00006825"/>
    </source>
</evidence>
<comment type="cofactor">
    <cofactor evidence="9">
        <name>Mg(2+)</name>
        <dbReference type="ChEBI" id="CHEBI:18420"/>
    </cofactor>
    <cofactor evidence="9">
        <name>Mn(2+)</name>
        <dbReference type="ChEBI" id="CHEBI:29035"/>
    </cofactor>
</comment>
<dbReference type="Pfam" id="PF08436">
    <property type="entry name" value="DXP_redisom_C"/>
    <property type="match status" value="1"/>
</dbReference>
<dbReference type="Gene3D" id="1.10.1740.10">
    <property type="match status" value="1"/>
</dbReference>
<feature type="binding site" evidence="9">
    <location>
        <position position="189"/>
    </location>
    <ligand>
        <name>Mn(2+)</name>
        <dbReference type="ChEBI" id="CHEBI:29035"/>
    </ligand>
</feature>
<evidence type="ECO:0000256" key="3">
    <source>
        <dbReference type="ARBA" id="ARBA00022723"/>
    </source>
</evidence>
<dbReference type="InterPro" id="IPR013512">
    <property type="entry name" value="DXP_reductoisomerase_N"/>
</dbReference>
<accession>A0A7C9IN22</accession>
<dbReference type="InterPro" id="IPR036291">
    <property type="entry name" value="NAD(P)-bd_dom_sf"/>
</dbReference>
<evidence type="ECO:0000259" key="12">
    <source>
        <dbReference type="Pfam" id="PF13288"/>
    </source>
</evidence>
<dbReference type="NCBIfam" id="TIGR00243">
    <property type="entry name" value="Dxr"/>
    <property type="match status" value="1"/>
</dbReference>
<feature type="domain" description="DXP reductoisomerase C-terminal" evidence="12">
    <location>
        <begin position="301"/>
        <end position="417"/>
    </location>
</feature>
<dbReference type="AlphaFoldDB" id="A0A7C9IN22"/>
<feature type="binding site" evidence="9">
    <location>
        <position position="189"/>
    </location>
    <ligand>
        <name>1-deoxy-D-xylulose 5-phosphate</name>
        <dbReference type="ChEBI" id="CHEBI:57792"/>
    </ligand>
</feature>
<evidence type="ECO:0000256" key="1">
    <source>
        <dbReference type="ARBA" id="ARBA00005094"/>
    </source>
</evidence>
<feature type="binding site" evidence="9">
    <location>
        <position position="49"/>
    </location>
    <ligand>
        <name>NADPH</name>
        <dbReference type="ChEBI" id="CHEBI:57783"/>
    </ligand>
</feature>
<dbReference type="GO" id="GO:0016853">
    <property type="term" value="F:isomerase activity"/>
    <property type="evidence" value="ECO:0007669"/>
    <property type="project" value="UniProtKB-KW"/>
</dbReference>
<reference evidence="13 14" key="1">
    <citation type="submission" date="2020-01" db="EMBL/GenBank/DDBJ databases">
        <title>Genome sequence of Desulfovibrio aerotolerans DSM 16695(T).</title>
        <authorList>
            <person name="Karnachuk O."/>
            <person name="Avakyan M."/>
            <person name="Mardanov A."/>
            <person name="Kadnikov V."/>
            <person name="Ravin N."/>
        </authorList>
    </citation>
    <scope>NUCLEOTIDE SEQUENCE [LARGE SCALE GENOMIC DNA]</scope>
    <source>
        <strain evidence="13 14">DSM 16695</strain>
    </source>
</reference>
<dbReference type="GO" id="GO:0070402">
    <property type="term" value="F:NADPH binding"/>
    <property type="evidence" value="ECO:0007669"/>
    <property type="project" value="InterPro"/>
</dbReference>
<evidence type="ECO:0000256" key="9">
    <source>
        <dbReference type="HAMAP-Rule" id="MF_00183"/>
    </source>
</evidence>
<dbReference type="Proteomes" id="UP000482487">
    <property type="component" value="Unassembled WGS sequence"/>
</dbReference>
<feature type="binding site" evidence="9">
    <location>
        <position position="257"/>
    </location>
    <ligand>
        <name>1-deoxy-D-xylulose 5-phosphate</name>
        <dbReference type="ChEBI" id="CHEBI:57792"/>
    </ligand>
</feature>
<feature type="binding site" evidence="9">
    <location>
        <position position="261"/>
    </location>
    <ligand>
        <name>1-deoxy-D-xylulose 5-phosphate</name>
        <dbReference type="ChEBI" id="CHEBI:57792"/>
    </ligand>
</feature>
<gene>
    <name evidence="9" type="primary">dxr</name>
    <name evidence="13" type="ORF">GTA51_14845</name>
</gene>
<evidence type="ECO:0000313" key="14">
    <source>
        <dbReference type="Proteomes" id="UP000482487"/>
    </source>
</evidence>